<sequence length="136" mass="15459">MTEPSPNEIMAAYAANAVNFAQSNFRISLDFTVESMEQVEALANRLFYTRPKGFIAKLFRKEPSENDVQDVCKMLGSYIGEVYRQNKGGEWQINHDQQAIGLLDGEAWIFPLAKVLKRLTNGKKDDLTVYFSEISE</sequence>
<protein>
    <submittedName>
        <fullName evidence="1">Uncharacterized protein</fullName>
    </submittedName>
</protein>
<keyword evidence="2" id="KW-1185">Reference proteome</keyword>
<name>A0A177N6F5_9GAMM</name>
<dbReference type="EMBL" id="LUUI01000127">
    <property type="protein sequence ID" value="OAI12710.1"/>
    <property type="molecule type" value="Genomic_DNA"/>
</dbReference>
<evidence type="ECO:0000313" key="1">
    <source>
        <dbReference type="EMBL" id="OAI12710.1"/>
    </source>
</evidence>
<dbReference type="RefSeq" id="WP_066985173.1">
    <property type="nucleotide sequence ID" value="NZ_LUUI01000127.1"/>
</dbReference>
<organism evidence="1 2">
    <name type="scientific">Methylomonas lenta</name>
    <dbReference type="NCBI Taxonomy" id="980561"/>
    <lineage>
        <taxon>Bacteria</taxon>
        <taxon>Pseudomonadati</taxon>
        <taxon>Pseudomonadota</taxon>
        <taxon>Gammaproteobacteria</taxon>
        <taxon>Methylococcales</taxon>
        <taxon>Methylococcaceae</taxon>
        <taxon>Methylomonas</taxon>
    </lineage>
</organism>
<proteinExistence type="predicted"/>
<dbReference type="AlphaFoldDB" id="A0A177N6F5"/>
<dbReference type="Proteomes" id="UP000078476">
    <property type="component" value="Unassembled WGS sequence"/>
</dbReference>
<reference evidence="1 2" key="1">
    <citation type="submission" date="2016-03" db="EMBL/GenBank/DDBJ databases">
        <authorList>
            <person name="Ploux O."/>
        </authorList>
    </citation>
    <scope>NUCLEOTIDE SEQUENCE [LARGE SCALE GENOMIC DNA]</scope>
    <source>
        <strain evidence="1 2">R-45370</strain>
    </source>
</reference>
<dbReference type="OrthoDB" id="8779193at2"/>
<accession>A0A177N6F5</accession>
<gene>
    <name evidence="1" type="ORF">A1359_13580</name>
</gene>
<comment type="caution">
    <text evidence="1">The sequence shown here is derived from an EMBL/GenBank/DDBJ whole genome shotgun (WGS) entry which is preliminary data.</text>
</comment>
<evidence type="ECO:0000313" key="2">
    <source>
        <dbReference type="Proteomes" id="UP000078476"/>
    </source>
</evidence>